<proteinExistence type="inferred from homology"/>
<organism evidence="3 4">
    <name type="scientific">Phytophthora oleae</name>
    <dbReference type="NCBI Taxonomy" id="2107226"/>
    <lineage>
        <taxon>Eukaryota</taxon>
        <taxon>Sar</taxon>
        <taxon>Stramenopiles</taxon>
        <taxon>Oomycota</taxon>
        <taxon>Peronosporomycetes</taxon>
        <taxon>Peronosporales</taxon>
        <taxon>Peronosporaceae</taxon>
        <taxon>Phytophthora</taxon>
    </lineage>
</organism>
<keyword evidence="4" id="KW-1185">Reference proteome</keyword>
<gene>
    <name evidence="3" type="ORF">V7S43_007172</name>
</gene>
<sequence>MNALVFGPTDSISQIAQELRGKEEFPGIAMYTIDCEATPPDVTFMLGGHPFSISKENYILPMGDKCRLAFIGGIESWMIGTALLSKYYAVFDMGNETPRIGLAVAT</sequence>
<name>A0ABD3FLJ9_9STRA</name>
<comment type="caution">
    <text evidence="3">The sequence shown here is derived from an EMBL/GenBank/DDBJ whole genome shotgun (WGS) entry which is preliminary data.</text>
</comment>
<dbReference type="Proteomes" id="UP001632037">
    <property type="component" value="Unassembled WGS sequence"/>
</dbReference>
<evidence type="ECO:0000259" key="2">
    <source>
        <dbReference type="PROSITE" id="PS51767"/>
    </source>
</evidence>
<dbReference type="InterPro" id="IPR033121">
    <property type="entry name" value="PEPTIDASE_A1"/>
</dbReference>
<reference evidence="3 4" key="1">
    <citation type="submission" date="2024-09" db="EMBL/GenBank/DDBJ databases">
        <title>Genome sequencing and assembly of Phytophthora oleae, isolate VK10A, causative agent of rot of olive drupes.</title>
        <authorList>
            <person name="Conti Taguali S."/>
            <person name="Riolo M."/>
            <person name="La Spada F."/>
            <person name="Cacciola S.O."/>
            <person name="Dionisio G."/>
        </authorList>
    </citation>
    <scope>NUCLEOTIDE SEQUENCE [LARGE SCALE GENOMIC DNA]</scope>
    <source>
        <strain evidence="3 4">VK10A</strain>
    </source>
</reference>
<dbReference type="PROSITE" id="PS51767">
    <property type="entry name" value="PEPTIDASE_A1"/>
    <property type="match status" value="1"/>
</dbReference>
<feature type="domain" description="Peptidase A1" evidence="2">
    <location>
        <begin position="1"/>
        <end position="103"/>
    </location>
</feature>
<dbReference type="AlphaFoldDB" id="A0ABD3FLJ9"/>
<comment type="similarity">
    <text evidence="1">Belongs to the peptidase A1 family.</text>
</comment>
<dbReference type="PANTHER" id="PTHR47966">
    <property type="entry name" value="BETA-SITE APP-CLEAVING ENZYME, ISOFORM A-RELATED"/>
    <property type="match status" value="1"/>
</dbReference>
<accession>A0ABD3FLJ9</accession>
<protein>
    <recommendedName>
        <fullName evidence="2">Peptidase A1 domain-containing protein</fullName>
    </recommendedName>
</protein>
<dbReference type="Gene3D" id="2.40.70.10">
    <property type="entry name" value="Acid Proteases"/>
    <property type="match status" value="1"/>
</dbReference>
<evidence type="ECO:0000256" key="1">
    <source>
        <dbReference type="ARBA" id="ARBA00007447"/>
    </source>
</evidence>
<dbReference type="EMBL" id="JBIMZQ010000013">
    <property type="protein sequence ID" value="KAL3667618.1"/>
    <property type="molecule type" value="Genomic_DNA"/>
</dbReference>
<dbReference type="Pfam" id="PF00026">
    <property type="entry name" value="Asp"/>
    <property type="match status" value="1"/>
</dbReference>
<dbReference type="InterPro" id="IPR021109">
    <property type="entry name" value="Peptidase_aspartic_dom_sf"/>
</dbReference>
<evidence type="ECO:0000313" key="4">
    <source>
        <dbReference type="Proteomes" id="UP001632037"/>
    </source>
</evidence>
<dbReference type="SUPFAM" id="SSF50630">
    <property type="entry name" value="Acid proteases"/>
    <property type="match status" value="1"/>
</dbReference>
<dbReference type="InterPro" id="IPR001461">
    <property type="entry name" value="Aspartic_peptidase_A1"/>
</dbReference>
<evidence type="ECO:0000313" key="3">
    <source>
        <dbReference type="EMBL" id="KAL3667618.1"/>
    </source>
</evidence>